<keyword evidence="10" id="KW-1185">Reference proteome</keyword>
<gene>
    <name evidence="9" type="primary">gntM</name>
    <name evidence="9" type="ORF">GCM10007383_34010</name>
</gene>
<reference evidence="9" key="1">
    <citation type="journal article" date="2014" name="Int. J. Syst. Evol. Microbiol.">
        <title>Complete genome sequence of Corynebacterium casei LMG S-19264T (=DSM 44701T), isolated from a smear-ripened cheese.</title>
        <authorList>
            <consortium name="US DOE Joint Genome Institute (JGI-PGF)"/>
            <person name="Walter F."/>
            <person name="Albersmeier A."/>
            <person name="Kalinowski J."/>
            <person name="Ruckert C."/>
        </authorList>
    </citation>
    <scope>NUCLEOTIDE SEQUENCE</scope>
    <source>
        <strain evidence="9">KCTC 12113</strain>
    </source>
</reference>
<evidence type="ECO:0000256" key="2">
    <source>
        <dbReference type="ARBA" id="ARBA00022448"/>
    </source>
</evidence>
<comment type="similarity">
    <text evidence="7">Belongs to the GntP permease family.</text>
</comment>
<sequence>MPLLIVVLGILLLFILIARFKLNAFIAFIIVSLAVGIAEGMELELLVKSIQDGIGSTLGFLIMILGLGAMLGKLVADSGAAQQITTRLIAKFGIKNIQWALVLTGFIVGIPMFYSVGFVILIPLIFTIAASTRLPLLYVGLPMIAALSVTHGYLPPHPAPTAIATTFNADIGKTLLYGIIIAIPAIIVAGPLFSRTIKNIEATPLKEFVNPRILKESEMPGIAISIFTALLPIILIMLATLADLLMPANNPIMPYINFIGNPAVAMLISVLVAIYTLGLARGKKMPEIMNSVSNGISGITMILLIIAGAGALKQVLIDSGVSLYIAEILKDSALSPLVLAWMVATVIRVCVGSATVAGLTTAGIVLPLVSATGTSPELMVLAIGSGSLMLSHVNDSGFWLFKEYFNLSVNDTLRTWTVMETTVGIMGLIGVLILSLFI</sequence>
<evidence type="ECO:0000313" key="9">
    <source>
        <dbReference type="EMBL" id="GGW47105.1"/>
    </source>
</evidence>
<dbReference type="AlphaFoldDB" id="A0A918J440"/>
<protein>
    <submittedName>
        <fullName evidence="9">Idonate transporter</fullName>
    </submittedName>
</protein>
<dbReference type="Proteomes" id="UP000634668">
    <property type="component" value="Unassembled WGS sequence"/>
</dbReference>
<dbReference type="PIRSF" id="PIRSF002746">
    <property type="entry name" value="Gluconate_transporter"/>
    <property type="match status" value="1"/>
</dbReference>
<feature type="transmembrane region" description="Helical" evidence="8">
    <location>
        <begin position="413"/>
        <end position="437"/>
    </location>
</feature>
<dbReference type="EMBL" id="BMWP01000031">
    <property type="protein sequence ID" value="GGW47105.1"/>
    <property type="molecule type" value="Genomic_DNA"/>
</dbReference>
<proteinExistence type="inferred from homology"/>
<evidence type="ECO:0000256" key="7">
    <source>
        <dbReference type="ARBA" id="ARBA00049663"/>
    </source>
</evidence>
<comment type="subcellular location">
    <subcellularLocation>
        <location evidence="1">Cell membrane</location>
        <topology evidence="1">Multi-pass membrane protein</topology>
    </subcellularLocation>
</comment>
<evidence type="ECO:0000256" key="1">
    <source>
        <dbReference type="ARBA" id="ARBA00004651"/>
    </source>
</evidence>
<dbReference type="RefSeq" id="WP_026814512.1">
    <property type="nucleotide sequence ID" value="NZ_BMWP01000031.1"/>
</dbReference>
<evidence type="ECO:0000256" key="6">
    <source>
        <dbReference type="ARBA" id="ARBA00023136"/>
    </source>
</evidence>
<dbReference type="PANTHER" id="PTHR30354:SF22">
    <property type="entry name" value="HIGH-AFFINITY GLUCONATE TRANSPORTER"/>
    <property type="match status" value="1"/>
</dbReference>
<feature type="transmembrane region" description="Helical" evidence="8">
    <location>
        <begin position="258"/>
        <end position="280"/>
    </location>
</feature>
<keyword evidence="4 8" id="KW-0812">Transmembrane</keyword>
<evidence type="ECO:0000256" key="5">
    <source>
        <dbReference type="ARBA" id="ARBA00022989"/>
    </source>
</evidence>
<dbReference type="PANTHER" id="PTHR30354">
    <property type="entry name" value="GNT FAMILY GLUCONATE TRANSPORTER"/>
    <property type="match status" value="1"/>
</dbReference>
<evidence type="ECO:0000313" key="10">
    <source>
        <dbReference type="Proteomes" id="UP000634668"/>
    </source>
</evidence>
<keyword evidence="5 8" id="KW-1133">Transmembrane helix</keyword>
<comment type="caution">
    <text evidence="9">The sequence shown here is derived from an EMBL/GenBank/DDBJ whole genome shotgun (WGS) entry which is preliminary data.</text>
</comment>
<evidence type="ECO:0000256" key="4">
    <source>
        <dbReference type="ARBA" id="ARBA00022692"/>
    </source>
</evidence>
<feature type="transmembrane region" description="Helical" evidence="8">
    <location>
        <begin position="28"/>
        <end position="46"/>
    </location>
</feature>
<dbReference type="NCBIfam" id="TIGR00791">
    <property type="entry name" value="gntP"/>
    <property type="match status" value="1"/>
</dbReference>
<keyword evidence="3" id="KW-1003">Cell membrane</keyword>
<keyword evidence="2" id="KW-0813">Transport</keyword>
<evidence type="ECO:0000256" key="8">
    <source>
        <dbReference type="SAM" id="Phobius"/>
    </source>
</evidence>
<feature type="transmembrane region" description="Helical" evidence="8">
    <location>
        <begin position="174"/>
        <end position="193"/>
    </location>
</feature>
<feature type="transmembrane region" description="Helical" evidence="8">
    <location>
        <begin position="136"/>
        <end position="154"/>
    </location>
</feature>
<organism evidence="9 10">
    <name type="scientific">Arenibacter certesii</name>
    <dbReference type="NCBI Taxonomy" id="228955"/>
    <lineage>
        <taxon>Bacteria</taxon>
        <taxon>Pseudomonadati</taxon>
        <taxon>Bacteroidota</taxon>
        <taxon>Flavobacteriia</taxon>
        <taxon>Flavobacteriales</taxon>
        <taxon>Flavobacteriaceae</taxon>
        <taxon>Arenibacter</taxon>
    </lineage>
</organism>
<evidence type="ECO:0000256" key="3">
    <source>
        <dbReference type="ARBA" id="ARBA00022475"/>
    </source>
</evidence>
<dbReference type="InterPro" id="IPR003474">
    <property type="entry name" value="Glcn_transporter"/>
</dbReference>
<dbReference type="Pfam" id="PF02447">
    <property type="entry name" value="GntP_permease"/>
    <property type="match status" value="1"/>
</dbReference>
<feature type="transmembrane region" description="Helical" evidence="8">
    <location>
        <begin position="96"/>
        <end position="129"/>
    </location>
</feature>
<feature type="transmembrane region" description="Helical" evidence="8">
    <location>
        <begin position="222"/>
        <end position="246"/>
    </location>
</feature>
<feature type="transmembrane region" description="Helical" evidence="8">
    <location>
        <begin position="292"/>
        <end position="312"/>
    </location>
</feature>
<feature type="transmembrane region" description="Helical" evidence="8">
    <location>
        <begin position="58"/>
        <end position="76"/>
    </location>
</feature>
<accession>A0A918J440</accession>
<name>A0A918J440_9FLAO</name>
<feature type="transmembrane region" description="Helical" evidence="8">
    <location>
        <begin position="339"/>
        <end position="366"/>
    </location>
</feature>
<dbReference type="GO" id="GO:0015128">
    <property type="term" value="F:gluconate transmembrane transporter activity"/>
    <property type="evidence" value="ECO:0007669"/>
    <property type="project" value="InterPro"/>
</dbReference>
<reference evidence="9" key="2">
    <citation type="submission" date="2020-09" db="EMBL/GenBank/DDBJ databases">
        <authorList>
            <person name="Sun Q."/>
            <person name="Kim S."/>
        </authorList>
    </citation>
    <scope>NUCLEOTIDE SEQUENCE</scope>
    <source>
        <strain evidence="9">KCTC 12113</strain>
    </source>
</reference>
<dbReference type="GO" id="GO:0005886">
    <property type="term" value="C:plasma membrane"/>
    <property type="evidence" value="ECO:0007669"/>
    <property type="project" value="UniProtKB-SubCell"/>
</dbReference>
<keyword evidence="6 8" id="KW-0472">Membrane</keyword>